<accession>A0A7V9W036</accession>
<dbReference type="Gene3D" id="2.40.160.20">
    <property type="match status" value="1"/>
</dbReference>
<evidence type="ECO:0000313" key="2">
    <source>
        <dbReference type="EMBL" id="MBA2778547.1"/>
    </source>
</evidence>
<name>A0A7V9W036_9GAMM</name>
<evidence type="ECO:0008006" key="4">
    <source>
        <dbReference type="Google" id="ProtNLM"/>
    </source>
</evidence>
<gene>
    <name evidence="2" type="ORF">H1D44_06505</name>
</gene>
<comment type="caution">
    <text evidence="2">The sequence shown here is derived from an EMBL/GenBank/DDBJ whole genome shotgun (WGS) entry which is preliminary data.</text>
</comment>
<evidence type="ECO:0000313" key="3">
    <source>
        <dbReference type="Proteomes" id="UP000518091"/>
    </source>
</evidence>
<protein>
    <recommendedName>
        <fullName evidence="4">Outer membrane protein beta-barrel domain-containing protein</fullName>
    </recommendedName>
</protein>
<feature type="signal peptide" evidence="1">
    <location>
        <begin position="1"/>
        <end position="24"/>
    </location>
</feature>
<dbReference type="EMBL" id="JACEFT010000005">
    <property type="protein sequence ID" value="MBA2778547.1"/>
    <property type="molecule type" value="Genomic_DNA"/>
</dbReference>
<dbReference type="AlphaFoldDB" id="A0A7V9W036"/>
<organism evidence="2 3">
    <name type="scientific">Billgrantia kenyensis</name>
    <dbReference type="NCBI Taxonomy" id="321266"/>
    <lineage>
        <taxon>Bacteria</taxon>
        <taxon>Pseudomonadati</taxon>
        <taxon>Pseudomonadota</taxon>
        <taxon>Gammaproteobacteria</taxon>
        <taxon>Oceanospirillales</taxon>
        <taxon>Halomonadaceae</taxon>
        <taxon>Billgrantia</taxon>
    </lineage>
</organism>
<keyword evidence="1" id="KW-0732">Signal</keyword>
<dbReference type="Proteomes" id="UP000518091">
    <property type="component" value="Unassembled WGS sequence"/>
</dbReference>
<evidence type="ECO:0000256" key="1">
    <source>
        <dbReference type="SAM" id="SignalP"/>
    </source>
</evidence>
<proteinExistence type="predicted"/>
<sequence>MNACMRYALGMVASLTLLPHLAMAEEVAPHALHDSLHASLRDSPPLDYTEAPRQYLVALTPAYLDPPSYASKTSDLMHLDNGLILEGSDLQTPDGYTSGFRVTAGFSPTNMPRVDLGAEFTYRESEEVPTRLADQALLVNTTTLGGSLLAGVRLGQFGLYAKSGFAEWEGDPVTQGEALYMATAGTARIQGFGARLQHNRLVSRLEFEEIDAPNMAHLNLVTASLHFAF</sequence>
<reference evidence="2 3" key="1">
    <citation type="submission" date="2020-07" db="EMBL/GenBank/DDBJ databases">
        <title>Identification of Halomonas strains.</title>
        <authorList>
            <person name="Xiao Z."/>
            <person name="Shen J."/>
        </authorList>
    </citation>
    <scope>NUCLEOTIDE SEQUENCE [LARGE SCALE GENOMIC DNA]</scope>
    <source>
        <strain evidence="2 3">DSM 17331</strain>
    </source>
</reference>
<feature type="chain" id="PRO_5031372826" description="Outer membrane protein beta-barrel domain-containing protein" evidence="1">
    <location>
        <begin position="25"/>
        <end position="229"/>
    </location>
</feature>